<dbReference type="OrthoDB" id="9807568at2"/>
<comment type="subcellular location">
    <subcellularLocation>
        <location evidence="7">Cell membrane</location>
        <topology evidence="7">Multi-pass membrane protein</topology>
    </subcellularLocation>
    <subcellularLocation>
        <location evidence="1">Endomembrane system</location>
        <topology evidence="1">Multi-pass membrane protein</topology>
    </subcellularLocation>
    <subcellularLocation>
        <location evidence="8">Membrane</location>
        <topology evidence="8">Multi-pass membrane protein</topology>
    </subcellularLocation>
</comment>
<dbReference type="InterPro" id="IPR001750">
    <property type="entry name" value="ND/Mrp_TM"/>
</dbReference>
<reference evidence="11 12" key="1">
    <citation type="submission" date="2019-08" db="EMBL/GenBank/DDBJ databases">
        <title>Genome of Vicingus serpentipes NCIMB 15042.</title>
        <authorList>
            <person name="Bowman J.P."/>
        </authorList>
    </citation>
    <scope>NUCLEOTIDE SEQUENCE [LARGE SCALE GENOMIC DNA]</scope>
    <source>
        <strain evidence="11 12">NCIMB 15042</strain>
    </source>
</reference>
<keyword evidence="3 7" id="KW-1003">Cell membrane</keyword>
<comment type="function">
    <text evidence="7">Part of an energy-coupled inorganic carbon pump.</text>
</comment>
<dbReference type="GO" id="GO:0042773">
    <property type="term" value="P:ATP synthesis coupled electron transport"/>
    <property type="evidence" value="ECO:0007669"/>
    <property type="project" value="InterPro"/>
</dbReference>
<dbReference type="EMBL" id="VOOS01000004">
    <property type="protein sequence ID" value="TXB64713.1"/>
    <property type="molecule type" value="Genomic_DNA"/>
</dbReference>
<dbReference type="PRINTS" id="PR01434">
    <property type="entry name" value="NADHDHGNASE5"/>
</dbReference>
<evidence type="ECO:0000256" key="7">
    <source>
        <dbReference type="HAMAP-Rule" id="MF_00862"/>
    </source>
</evidence>
<evidence type="ECO:0000256" key="6">
    <source>
        <dbReference type="ARBA" id="ARBA00023136"/>
    </source>
</evidence>
<dbReference type="RefSeq" id="WP_147100946.1">
    <property type="nucleotide sequence ID" value="NZ_VOOS01000004.1"/>
</dbReference>
<dbReference type="InterPro" id="IPR046396">
    <property type="entry name" value="Transporter_DabB"/>
</dbReference>
<evidence type="ECO:0000256" key="2">
    <source>
        <dbReference type="ARBA" id="ARBA00022448"/>
    </source>
</evidence>
<organism evidence="11 12">
    <name type="scientific">Vicingus serpentipes</name>
    <dbReference type="NCBI Taxonomy" id="1926625"/>
    <lineage>
        <taxon>Bacteria</taxon>
        <taxon>Pseudomonadati</taxon>
        <taxon>Bacteroidota</taxon>
        <taxon>Flavobacteriia</taxon>
        <taxon>Flavobacteriales</taxon>
        <taxon>Vicingaceae</taxon>
        <taxon>Vicingus</taxon>
    </lineage>
</organism>
<comment type="caution">
    <text evidence="11">The sequence shown here is derived from an EMBL/GenBank/DDBJ whole genome shotgun (WGS) entry which is preliminary data.</text>
</comment>
<comment type="subunit">
    <text evidence="7">Forms a complex with DabA.</text>
</comment>
<keyword evidence="2 7" id="KW-0813">Transport</keyword>
<sequence length="556" mass="60382">MNDQTIALISLLSPIAFIATALVSRFQPGMRPILVKKMSISATLISIIISAICSLLVFQQNLLEVSLFEFNKIGISIRLDSLSMLMFSMIALLSFIVTKYSLNYLDGDSQQGRFIGRLSATIASVQLLVLSGNLGLVFISWVLMSLSLHRLLIFYKERPGAIIAARKKFIVARIGDACLLAAVALLYLQFGTGNLETIFQTIKNNLLLGVSMHGVEAAAILLAATALLKSAQFPTHGWLIEVMETPTPVSALLHAGLLNAGPFLIVRMAYIMEASFYASIILIVLGGFTALFASIVFMTQTSIKTTLAYSSVAHMGFSLLICGLGVYPAAMLHLVAHSFYKAHAFLSSGSVIDSIRAAKVTATKRVGSIIRIVLGILLALSVYGGFALLWGIDFEKEIALLAIGGIIVLGLSRLFTSAIDSNGSLKLMLRASLLSIIVTTAFFTLESGTHYLLSSQIPDLIVPNFIEFILISILLVAFTTVVLIQIAAPLISASQFSRALAIHLRNGLYVNTVFDRTVRALYSHDKERKPKVIENIEKITSENSLRNVNTFEKQTA</sequence>
<feature type="transmembrane region" description="Helical" evidence="7">
    <location>
        <begin position="276"/>
        <end position="299"/>
    </location>
</feature>
<feature type="transmembrane region" description="Helical" evidence="7">
    <location>
        <begin position="210"/>
        <end position="228"/>
    </location>
</feature>
<feature type="transmembrane region" description="Helical" evidence="7">
    <location>
        <begin position="169"/>
        <end position="190"/>
    </location>
</feature>
<dbReference type="HAMAP" id="MF_00862">
    <property type="entry name" value="DabB"/>
    <property type="match status" value="1"/>
</dbReference>
<dbReference type="Proteomes" id="UP000321721">
    <property type="component" value="Unassembled WGS sequence"/>
</dbReference>
<evidence type="ECO:0000259" key="9">
    <source>
        <dbReference type="Pfam" id="PF00361"/>
    </source>
</evidence>
<feature type="domain" description="NADH:quinone oxidoreductase/Mrp antiporter transmembrane" evidence="9">
    <location>
        <begin position="131"/>
        <end position="361"/>
    </location>
</feature>
<dbReference type="PANTHER" id="PTHR42829">
    <property type="entry name" value="NADH-UBIQUINONE OXIDOREDUCTASE CHAIN 5"/>
    <property type="match status" value="1"/>
</dbReference>
<dbReference type="Pfam" id="PF00361">
    <property type="entry name" value="Proton_antipo_M"/>
    <property type="match status" value="1"/>
</dbReference>
<evidence type="ECO:0000256" key="3">
    <source>
        <dbReference type="ARBA" id="ARBA00022475"/>
    </source>
</evidence>
<evidence type="ECO:0000259" key="10">
    <source>
        <dbReference type="Pfam" id="PF00662"/>
    </source>
</evidence>
<dbReference type="GO" id="GO:0003954">
    <property type="term" value="F:NADH dehydrogenase activity"/>
    <property type="evidence" value="ECO:0007669"/>
    <property type="project" value="TreeGrafter"/>
</dbReference>
<dbReference type="GO" id="GO:0008137">
    <property type="term" value="F:NADH dehydrogenase (ubiquinone) activity"/>
    <property type="evidence" value="ECO:0007669"/>
    <property type="project" value="InterPro"/>
</dbReference>
<evidence type="ECO:0000313" key="11">
    <source>
        <dbReference type="EMBL" id="TXB64713.1"/>
    </source>
</evidence>
<dbReference type="InterPro" id="IPR001516">
    <property type="entry name" value="Proton_antipo_N"/>
</dbReference>
<keyword evidence="11" id="KW-0830">Ubiquinone</keyword>
<evidence type="ECO:0000256" key="1">
    <source>
        <dbReference type="ARBA" id="ARBA00004127"/>
    </source>
</evidence>
<keyword evidence="4 7" id="KW-0812">Transmembrane</keyword>
<feature type="transmembrane region" description="Helical" evidence="7">
    <location>
        <begin position="38"/>
        <end position="62"/>
    </location>
</feature>
<dbReference type="PANTHER" id="PTHR42829:SF1">
    <property type="entry name" value="INORGANIC CARBON TRANSPORTER SUBUNIT DABB-RELATED"/>
    <property type="match status" value="1"/>
</dbReference>
<dbReference type="AlphaFoldDB" id="A0A5C6RR36"/>
<name>A0A5C6RR36_9FLAO</name>
<proteinExistence type="inferred from homology"/>
<feature type="transmembrane region" description="Helical" evidence="7">
    <location>
        <begin position="398"/>
        <end position="415"/>
    </location>
</feature>
<comment type="similarity">
    <text evidence="7">Belongs to the inorganic carbon transporter (TC 9.A.2) DabB family.</text>
</comment>
<keyword evidence="12" id="KW-1185">Reference proteome</keyword>
<keyword evidence="5 7" id="KW-1133">Transmembrane helix</keyword>
<feature type="transmembrane region" description="Helical" evidence="7">
    <location>
        <begin position="427"/>
        <end position="445"/>
    </location>
</feature>
<dbReference type="InterPro" id="IPR003945">
    <property type="entry name" value="NU5C-like"/>
</dbReference>
<feature type="domain" description="NADH-Ubiquinone oxidoreductase (complex I) chain 5 N-terminal" evidence="10">
    <location>
        <begin position="72"/>
        <end position="114"/>
    </location>
</feature>
<evidence type="ECO:0000313" key="12">
    <source>
        <dbReference type="Proteomes" id="UP000321721"/>
    </source>
</evidence>
<evidence type="ECO:0000256" key="4">
    <source>
        <dbReference type="ARBA" id="ARBA00022692"/>
    </source>
</evidence>
<keyword evidence="6 7" id="KW-0472">Membrane</keyword>
<feature type="transmembrane region" description="Helical" evidence="7">
    <location>
        <begin position="465"/>
        <end position="488"/>
    </location>
</feature>
<evidence type="ECO:0000256" key="5">
    <source>
        <dbReference type="ARBA" id="ARBA00022989"/>
    </source>
</evidence>
<dbReference type="Pfam" id="PF00662">
    <property type="entry name" value="Proton_antipo_N"/>
    <property type="match status" value="1"/>
</dbReference>
<feature type="transmembrane region" description="Helical" evidence="7">
    <location>
        <begin position="306"/>
        <end position="327"/>
    </location>
</feature>
<accession>A0A5C6RR36</accession>
<feature type="transmembrane region" description="Helical" evidence="7">
    <location>
        <begin position="249"/>
        <end position="270"/>
    </location>
</feature>
<dbReference type="GO" id="GO:0012505">
    <property type="term" value="C:endomembrane system"/>
    <property type="evidence" value="ECO:0007669"/>
    <property type="project" value="UniProtKB-SubCell"/>
</dbReference>
<protein>
    <recommendedName>
        <fullName evidence="7">Probable inorganic carbon transporter subunit DabB</fullName>
    </recommendedName>
</protein>
<dbReference type="GO" id="GO:0005886">
    <property type="term" value="C:plasma membrane"/>
    <property type="evidence" value="ECO:0007669"/>
    <property type="project" value="UniProtKB-SubCell"/>
</dbReference>
<evidence type="ECO:0000256" key="8">
    <source>
        <dbReference type="RuleBase" id="RU000320"/>
    </source>
</evidence>
<dbReference type="GO" id="GO:0015990">
    <property type="term" value="P:electron transport coupled proton transport"/>
    <property type="evidence" value="ECO:0007669"/>
    <property type="project" value="TreeGrafter"/>
</dbReference>
<feature type="transmembrane region" description="Helical" evidence="7">
    <location>
        <begin position="6"/>
        <end position="26"/>
    </location>
</feature>
<feature type="transmembrane region" description="Helical" evidence="7">
    <location>
        <begin position="82"/>
        <end position="102"/>
    </location>
</feature>
<feature type="transmembrane region" description="Helical" evidence="7">
    <location>
        <begin position="369"/>
        <end position="392"/>
    </location>
</feature>
<gene>
    <name evidence="7" type="primary">dabB</name>
    <name evidence="11" type="ORF">FRY74_09690</name>
</gene>